<evidence type="ECO:0000256" key="1">
    <source>
        <dbReference type="ARBA" id="ARBA00022603"/>
    </source>
</evidence>
<keyword evidence="1" id="KW-0489">Methyltransferase</keyword>
<dbReference type="CDD" id="cd02440">
    <property type="entry name" value="AdoMet_MTases"/>
    <property type="match status" value="1"/>
</dbReference>
<accession>A0A2A4X3M1</accession>
<dbReference type="EMBL" id="NVUK01000020">
    <property type="protein sequence ID" value="PCI77096.1"/>
    <property type="molecule type" value="Genomic_DNA"/>
</dbReference>
<evidence type="ECO:0000313" key="5">
    <source>
        <dbReference type="EMBL" id="PCI77096.1"/>
    </source>
</evidence>
<dbReference type="Pfam" id="PF13649">
    <property type="entry name" value="Methyltransf_25"/>
    <property type="match status" value="1"/>
</dbReference>
<keyword evidence="2" id="KW-0808">Transferase</keyword>
<comment type="caution">
    <text evidence="5">The sequence shown here is derived from an EMBL/GenBank/DDBJ whole genome shotgun (WGS) entry which is preliminary data.</text>
</comment>
<dbReference type="Gene3D" id="3.40.50.150">
    <property type="entry name" value="Vaccinia Virus protein VP39"/>
    <property type="match status" value="1"/>
</dbReference>
<evidence type="ECO:0000256" key="3">
    <source>
        <dbReference type="ARBA" id="ARBA00022691"/>
    </source>
</evidence>
<dbReference type="AlphaFoldDB" id="A0A2A4X3M1"/>
<evidence type="ECO:0000256" key="2">
    <source>
        <dbReference type="ARBA" id="ARBA00022679"/>
    </source>
</evidence>
<dbReference type="GO" id="GO:0032259">
    <property type="term" value="P:methylation"/>
    <property type="evidence" value="ECO:0007669"/>
    <property type="project" value="UniProtKB-KW"/>
</dbReference>
<dbReference type="PANTHER" id="PTHR43464">
    <property type="entry name" value="METHYLTRANSFERASE"/>
    <property type="match status" value="1"/>
</dbReference>
<evidence type="ECO:0000313" key="6">
    <source>
        <dbReference type="Proteomes" id="UP000218775"/>
    </source>
</evidence>
<proteinExistence type="predicted"/>
<organism evidence="5 6">
    <name type="scientific">Aerophobetes bacterium</name>
    <dbReference type="NCBI Taxonomy" id="2030807"/>
    <lineage>
        <taxon>Bacteria</taxon>
        <taxon>Candidatus Aerophobota</taxon>
    </lineage>
</organism>
<evidence type="ECO:0000259" key="4">
    <source>
        <dbReference type="Pfam" id="PF13649"/>
    </source>
</evidence>
<dbReference type="InterPro" id="IPR041698">
    <property type="entry name" value="Methyltransf_25"/>
</dbReference>
<dbReference type="PANTHER" id="PTHR43464:SF19">
    <property type="entry name" value="UBIQUINONE BIOSYNTHESIS O-METHYLTRANSFERASE, MITOCHONDRIAL"/>
    <property type="match status" value="1"/>
</dbReference>
<protein>
    <recommendedName>
        <fullName evidence="4">Methyltransferase domain-containing protein</fullName>
    </recommendedName>
</protein>
<keyword evidence="3" id="KW-0949">S-adenosyl-L-methionine</keyword>
<dbReference type="Proteomes" id="UP000218775">
    <property type="component" value="Unassembled WGS sequence"/>
</dbReference>
<dbReference type="SUPFAM" id="SSF53335">
    <property type="entry name" value="S-adenosyl-L-methionine-dependent methyltransferases"/>
    <property type="match status" value="1"/>
</dbReference>
<dbReference type="InterPro" id="IPR029063">
    <property type="entry name" value="SAM-dependent_MTases_sf"/>
</dbReference>
<sequence length="238" mass="27166">MKTYRSGRIYSAQQVKEYTKTHKLPYRTLAYRDFPTLTKKFAPIHTVLDVGTGTGCSANYLHESGYNVVGVDSSPAMLQQSRTNFPHIPFFHTKALQLSFQFDLAFSCFMILEQAHKQIIINHFNQAAAALKDNGIFFAVTASEELYNRERNWAYFNVDYSKNTSPSSGNIVKASLKDPAMNFYDFFWTENDCKECFEASNLKLLEIHHPLGLASEPYPWADELTISPFVIFIAQKIS</sequence>
<name>A0A2A4X3M1_UNCAE</name>
<gene>
    <name evidence="5" type="ORF">COB21_03450</name>
</gene>
<reference evidence="6" key="1">
    <citation type="submission" date="2017-08" db="EMBL/GenBank/DDBJ databases">
        <title>A dynamic microbial community with high functional redundancy inhabits the cold, oxic subseafloor aquifer.</title>
        <authorList>
            <person name="Tully B.J."/>
            <person name="Wheat C.G."/>
            <person name="Glazer B.T."/>
            <person name="Huber J.A."/>
        </authorList>
    </citation>
    <scope>NUCLEOTIDE SEQUENCE [LARGE SCALE GENOMIC DNA]</scope>
</reference>
<feature type="domain" description="Methyltransferase" evidence="4">
    <location>
        <begin position="47"/>
        <end position="135"/>
    </location>
</feature>
<dbReference type="GO" id="GO:0008168">
    <property type="term" value="F:methyltransferase activity"/>
    <property type="evidence" value="ECO:0007669"/>
    <property type="project" value="UniProtKB-KW"/>
</dbReference>